<evidence type="ECO:0008006" key="4">
    <source>
        <dbReference type="Google" id="ProtNLM"/>
    </source>
</evidence>
<organism evidence="2 3">
    <name type="scientific">Rhodococcus artemisiae</name>
    <dbReference type="NCBI Taxonomy" id="714159"/>
    <lineage>
        <taxon>Bacteria</taxon>
        <taxon>Bacillati</taxon>
        <taxon>Actinomycetota</taxon>
        <taxon>Actinomycetes</taxon>
        <taxon>Mycobacteriales</taxon>
        <taxon>Nocardiaceae</taxon>
        <taxon>Rhodococcus</taxon>
    </lineage>
</organism>
<evidence type="ECO:0000313" key="3">
    <source>
        <dbReference type="Proteomes" id="UP001336020"/>
    </source>
</evidence>
<dbReference type="Proteomes" id="UP001336020">
    <property type="component" value="Unassembled WGS sequence"/>
</dbReference>
<name>A0ABU7LJ92_9NOCA</name>
<keyword evidence="3" id="KW-1185">Reference proteome</keyword>
<proteinExistence type="predicted"/>
<sequence>MSTRIPDSDVVRMAVDLACRAPSVHNSQPWHWRYETGALDLHGDASRMLGAIDPSGRQLVLSCGAALHHLQVAFTALKWSTEVRRLPDGAHSDHLATVRFGHGARPASHDFDLVAAIRRRYSDRRPLAAPNAAATRSVVSCVGPSDAQVTVLSPDAREILADATARSAALRRYDTAYQEELHWWAGHTTATTGIPPEALVTTEQHHRVDVGRHFPAGSRTTPDGTATEVDASTVLLVSTSSDERHAWLAAGRMLSELLLEATAHGLATCPLTHVTELPGSREIIAGLIPGGGCPQALIRIGTAAAEGRPAPTPRLPTESVLSVAPSRR</sequence>
<dbReference type="PANTHER" id="PTHR23026">
    <property type="entry name" value="NADPH NITROREDUCTASE"/>
    <property type="match status" value="1"/>
</dbReference>
<gene>
    <name evidence="2" type="ORF">Q7514_29370</name>
</gene>
<feature type="region of interest" description="Disordered" evidence="1">
    <location>
        <begin position="305"/>
        <end position="328"/>
    </location>
</feature>
<dbReference type="PANTHER" id="PTHR23026:SF123">
    <property type="entry name" value="NAD(P)H NITROREDUCTASE RV3131-RELATED"/>
    <property type="match status" value="1"/>
</dbReference>
<dbReference type="Gene3D" id="3.40.109.10">
    <property type="entry name" value="NADH Oxidase"/>
    <property type="match status" value="1"/>
</dbReference>
<dbReference type="NCBIfam" id="NF047509">
    <property type="entry name" value="Rv3131_FMN_oxido"/>
    <property type="match status" value="1"/>
</dbReference>
<comment type="caution">
    <text evidence="2">The sequence shown here is derived from an EMBL/GenBank/DDBJ whole genome shotgun (WGS) entry which is preliminary data.</text>
</comment>
<reference evidence="2 3" key="1">
    <citation type="submission" date="2023-07" db="EMBL/GenBank/DDBJ databases">
        <authorList>
            <person name="Girao M."/>
            <person name="Carvalho M.F."/>
        </authorList>
    </citation>
    <scope>NUCLEOTIDE SEQUENCE [LARGE SCALE GENOMIC DNA]</scope>
    <source>
        <strain evidence="2 3">YIM65754</strain>
    </source>
</reference>
<accession>A0ABU7LJ92</accession>
<dbReference type="InterPro" id="IPR000415">
    <property type="entry name" value="Nitroreductase-like"/>
</dbReference>
<evidence type="ECO:0000256" key="1">
    <source>
        <dbReference type="SAM" id="MobiDB-lite"/>
    </source>
</evidence>
<dbReference type="InterPro" id="IPR050627">
    <property type="entry name" value="Nitroreductase/BluB"/>
</dbReference>
<dbReference type="SUPFAM" id="SSF55469">
    <property type="entry name" value="FMN-dependent nitroreductase-like"/>
    <property type="match status" value="2"/>
</dbReference>
<dbReference type="RefSeq" id="WP_330136789.1">
    <property type="nucleotide sequence ID" value="NZ_JAUTXY010000020.1"/>
</dbReference>
<evidence type="ECO:0000313" key="2">
    <source>
        <dbReference type="EMBL" id="MEE2061640.1"/>
    </source>
</evidence>
<protein>
    <recommendedName>
        <fullName evidence="4">Nitroreductase family protein</fullName>
    </recommendedName>
</protein>
<dbReference type="EMBL" id="JAUTXY010000020">
    <property type="protein sequence ID" value="MEE2061640.1"/>
    <property type="molecule type" value="Genomic_DNA"/>
</dbReference>